<dbReference type="EMBL" id="CAFBLD010000004">
    <property type="protein sequence ID" value="CAB4864147.1"/>
    <property type="molecule type" value="Genomic_DNA"/>
</dbReference>
<keyword evidence="1" id="KW-0472">Membrane</keyword>
<evidence type="ECO:0000313" key="5">
    <source>
        <dbReference type="EMBL" id="CAB4780407.1"/>
    </source>
</evidence>
<dbReference type="EMBL" id="CAFBOC010000013">
    <property type="protein sequence ID" value="CAB4981536.1"/>
    <property type="molecule type" value="Genomic_DNA"/>
</dbReference>
<evidence type="ECO:0000313" key="2">
    <source>
        <dbReference type="EMBL" id="CAB4332914.1"/>
    </source>
</evidence>
<gene>
    <name evidence="3" type="ORF">UFOPK2510_00585</name>
    <name evidence="4" type="ORF">UFOPK2718_01026</name>
    <name evidence="5" type="ORF">UFOPK2936_00864</name>
    <name evidence="6" type="ORF">UFOPK3174_00847</name>
    <name evidence="7" type="ORF">UFOPK3328_00654</name>
    <name evidence="8" type="ORF">UFOPK3779_01007</name>
    <name evidence="9" type="ORF">UFOPK3913_01172</name>
    <name evidence="2" type="ORF">UFOPK4107_00360</name>
    <name evidence="10" type="ORF">UFOPK4403_00550</name>
</gene>
<evidence type="ECO:0000256" key="1">
    <source>
        <dbReference type="SAM" id="Phobius"/>
    </source>
</evidence>
<dbReference type="EMBL" id="CAFBNH010000005">
    <property type="protein sequence ID" value="CAB4948059.1"/>
    <property type="molecule type" value="Genomic_DNA"/>
</dbReference>
<evidence type="ECO:0000313" key="4">
    <source>
        <dbReference type="EMBL" id="CAB4727652.1"/>
    </source>
</evidence>
<organism evidence="3">
    <name type="scientific">freshwater metagenome</name>
    <dbReference type="NCBI Taxonomy" id="449393"/>
    <lineage>
        <taxon>unclassified sequences</taxon>
        <taxon>metagenomes</taxon>
        <taxon>ecological metagenomes</taxon>
    </lineage>
</organism>
<dbReference type="EMBL" id="CAEZYM010000009">
    <property type="protein sequence ID" value="CAB4727652.1"/>
    <property type="molecule type" value="Genomic_DNA"/>
</dbReference>
<keyword evidence="1" id="KW-0812">Transmembrane</keyword>
<evidence type="ECO:0000313" key="8">
    <source>
        <dbReference type="EMBL" id="CAB4948059.1"/>
    </source>
</evidence>
<dbReference type="EMBL" id="CAEZZW010000004">
    <property type="protein sequence ID" value="CAB4780407.1"/>
    <property type="molecule type" value="Genomic_DNA"/>
</dbReference>
<evidence type="ECO:0000313" key="3">
    <source>
        <dbReference type="EMBL" id="CAB4689631.1"/>
    </source>
</evidence>
<protein>
    <submittedName>
        <fullName evidence="3">Unannotated protein</fullName>
    </submittedName>
</protein>
<proteinExistence type="predicted"/>
<accession>A0A6J6NS70</accession>
<evidence type="ECO:0000313" key="6">
    <source>
        <dbReference type="EMBL" id="CAB4828681.1"/>
    </source>
</evidence>
<sequence>MELVTSVLLALSAIVLGVGLIAYGLSGFRRKGGR</sequence>
<dbReference type="EMBL" id="CAFBQX010000002">
    <property type="protein sequence ID" value="CAB5071202.1"/>
    <property type="molecule type" value="Genomic_DNA"/>
</dbReference>
<reference evidence="3" key="1">
    <citation type="submission" date="2020-05" db="EMBL/GenBank/DDBJ databases">
        <authorList>
            <person name="Chiriac C."/>
            <person name="Salcher M."/>
            <person name="Ghai R."/>
            <person name="Kavagutti S V."/>
        </authorList>
    </citation>
    <scope>NUCLEOTIDE SEQUENCE</scope>
</reference>
<dbReference type="AlphaFoldDB" id="A0A6J6NS70"/>
<name>A0A6J6NS70_9ZZZZ</name>
<dbReference type="EMBL" id="CAFABH010000012">
    <property type="protein sequence ID" value="CAB4828681.1"/>
    <property type="molecule type" value="Genomic_DNA"/>
</dbReference>
<dbReference type="EMBL" id="CAESAE010000002">
    <property type="protein sequence ID" value="CAB4332914.1"/>
    <property type="molecule type" value="Genomic_DNA"/>
</dbReference>
<keyword evidence="1" id="KW-1133">Transmembrane helix</keyword>
<feature type="transmembrane region" description="Helical" evidence="1">
    <location>
        <begin position="6"/>
        <end position="25"/>
    </location>
</feature>
<evidence type="ECO:0000313" key="10">
    <source>
        <dbReference type="EMBL" id="CAB5071202.1"/>
    </source>
</evidence>
<evidence type="ECO:0000313" key="9">
    <source>
        <dbReference type="EMBL" id="CAB4981536.1"/>
    </source>
</evidence>
<dbReference type="EMBL" id="CAEZXO010000003">
    <property type="protein sequence ID" value="CAB4689631.1"/>
    <property type="molecule type" value="Genomic_DNA"/>
</dbReference>
<evidence type="ECO:0000313" key="7">
    <source>
        <dbReference type="EMBL" id="CAB4864147.1"/>
    </source>
</evidence>